<name>A0A9P6NG09_9BASI</name>
<accession>A0A9P6NG09</accession>
<dbReference type="Proteomes" id="UP000886653">
    <property type="component" value="Unassembled WGS sequence"/>
</dbReference>
<organism evidence="1 2">
    <name type="scientific">Cronartium quercuum f. sp. fusiforme G11</name>
    <dbReference type="NCBI Taxonomy" id="708437"/>
    <lineage>
        <taxon>Eukaryota</taxon>
        <taxon>Fungi</taxon>
        <taxon>Dikarya</taxon>
        <taxon>Basidiomycota</taxon>
        <taxon>Pucciniomycotina</taxon>
        <taxon>Pucciniomycetes</taxon>
        <taxon>Pucciniales</taxon>
        <taxon>Coleosporiaceae</taxon>
        <taxon>Cronartium</taxon>
    </lineage>
</organism>
<evidence type="ECO:0000313" key="1">
    <source>
        <dbReference type="EMBL" id="KAG0145364.1"/>
    </source>
</evidence>
<evidence type="ECO:0000313" key="2">
    <source>
        <dbReference type="Proteomes" id="UP000886653"/>
    </source>
</evidence>
<protein>
    <submittedName>
        <fullName evidence="1">Uncharacterized protein</fullName>
    </submittedName>
</protein>
<comment type="caution">
    <text evidence="1">The sequence shown here is derived from an EMBL/GenBank/DDBJ whole genome shotgun (WGS) entry which is preliminary data.</text>
</comment>
<gene>
    <name evidence="1" type="ORF">CROQUDRAFT_93976</name>
</gene>
<keyword evidence="2" id="KW-1185">Reference proteome</keyword>
<sequence>MPKRFPVLSYMSNITPTLAKFSRSKVYPERGYQAPRLLFQAALAAWQRQESEQRRSWCATAEVLREALAHGCWLAGTYAPVIVDDACDKSYANFNTSLSTHQGHRSDDWSGMIACSRGSLSVTACHSGGSRLICGCAAVVKRAPTSSESLRSAQTRSSYKFPRVLALNSPSTIVKQPIIQRYHLYHHIHILLSVL</sequence>
<dbReference type="AlphaFoldDB" id="A0A9P6NG09"/>
<dbReference type="EMBL" id="MU167278">
    <property type="protein sequence ID" value="KAG0145364.1"/>
    <property type="molecule type" value="Genomic_DNA"/>
</dbReference>
<reference evidence="1" key="1">
    <citation type="submission" date="2013-11" db="EMBL/GenBank/DDBJ databases">
        <title>Genome sequence of the fusiform rust pathogen reveals effectors for host alternation and coevolution with pine.</title>
        <authorList>
            <consortium name="DOE Joint Genome Institute"/>
            <person name="Smith K."/>
            <person name="Pendleton A."/>
            <person name="Kubisiak T."/>
            <person name="Anderson C."/>
            <person name="Salamov A."/>
            <person name="Aerts A."/>
            <person name="Riley R."/>
            <person name="Clum A."/>
            <person name="Lindquist E."/>
            <person name="Ence D."/>
            <person name="Campbell M."/>
            <person name="Kronenberg Z."/>
            <person name="Feau N."/>
            <person name="Dhillon B."/>
            <person name="Hamelin R."/>
            <person name="Burleigh J."/>
            <person name="Smith J."/>
            <person name="Yandell M."/>
            <person name="Nelson C."/>
            <person name="Grigoriev I."/>
            <person name="Davis J."/>
        </authorList>
    </citation>
    <scope>NUCLEOTIDE SEQUENCE</scope>
    <source>
        <strain evidence="1">G11</strain>
    </source>
</reference>
<proteinExistence type="predicted"/>